<protein>
    <recommendedName>
        <fullName evidence="5">SAUR family protein</fullName>
    </recommendedName>
</protein>
<evidence type="ECO:0000256" key="1">
    <source>
        <dbReference type="ARBA" id="ARBA00006974"/>
    </source>
</evidence>
<sequence length="80" mass="9195">MAMRYCNTIKGNDRMAKMKDRYFSVITIGRGEPRKLFAALRYLSHPLFLKLLDAAEWEFGFNQGVLVIPCGPSELQRILS</sequence>
<evidence type="ECO:0008006" key="5">
    <source>
        <dbReference type="Google" id="ProtNLM"/>
    </source>
</evidence>
<evidence type="ECO:0000256" key="2">
    <source>
        <dbReference type="ARBA" id="ARBA00022473"/>
    </source>
</evidence>
<dbReference type="Gramene" id="KCW89395">
    <property type="protein sequence ID" value="KCW89395"/>
    <property type="gene ID" value="EUGRSUZ_A01687"/>
</dbReference>
<keyword evidence="3" id="KW-0341">Growth regulation</keyword>
<evidence type="ECO:0000313" key="4">
    <source>
        <dbReference type="EMBL" id="KCW89395.1"/>
    </source>
</evidence>
<gene>
    <name evidence="4" type="ORF">EUGRSUZ_A01687</name>
</gene>
<dbReference type="GO" id="GO:0009733">
    <property type="term" value="P:response to auxin"/>
    <property type="evidence" value="ECO:0007669"/>
    <property type="project" value="InterPro"/>
</dbReference>
<dbReference type="EMBL" id="KK198753">
    <property type="protein sequence ID" value="KCW89395.1"/>
    <property type="molecule type" value="Genomic_DNA"/>
</dbReference>
<comment type="similarity">
    <text evidence="1">Belongs to the ARG7 family.</text>
</comment>
<dbReference type="PANTHER" id="PTHR31374:SF275">
    <property type="entry name" value="AUXIN-INDUCED PROTEIN 6B-LIKE"/>
    <property type="match status" value="1"/>
</dbReference>
<reference evidence="4" key="1">
    <citation type="submission" date="2013-07" db="EMBL/GenBank/DDBJ databases">
        <title>The genome of Eucalyptus grandis.</title>
        <authorList>
            <person name="Schmutz J."/>
            <person name="Hayes R."/>
            <person name="Myburg A."/>
            <person name="Tuskan G."/>
            <person name="Grattapaglia D."/>
            <person name="Rokhsar D.S."/>
        </authorList>
    </citation>
    <scope>NUCLEOTIDE SEQUENCE</scope>
    <source>
        <tissue evidence="4">Leaf extractions</tissue>
    </source>
</reference>
<accession>A0A059DGN2</accession>
<proteinExistence type="inferred from homology"/>
<evidence type="ECO:0000256" key="3">
    <source>
        <dbReference type="ARBA" id="ARBA00022604"/>
    </source>
</evidence>
<organism evidence="4">
    <name type="scientific">Eucalyptus grandis</name>
    <name type="common">Flooded gum</name>
    <dbReference type="NCBI Taxonomy" id="71139"/>
    <lineage>
        <taxon>Eukaryota</taxon>
        <taxon>Viridiplantae</taxon>
        <taxon>Streptophyta</taxon>
        <taxon>Embryophyta</taxon>
        <taxon>Tracheophyta</taxon>
        <taxon>Spermatophyta</taxon>
        <taxon>Magnoliopsida</taxon>
        <taxon>eudicotyledons</taxon>
        <taxon>Gunneridae</taxon>
        <taxon>Pentapetalae</taxon>
        <taxon>rosids</taxon>
        <taxon>malvids</taxon>
        <taxon>Myrtales</taxon>
        <taxon>Myrtaceae</taxon>
        <taxon>Myrtoideae</taxon>
        <taxon>Eucalypteae</taxon>
        <taxon>Eucalyptus</taxon>
    </lineage>
</organism>
<name>A0A059DGN2_EUCGR</name>
<dbReference type="AlphaFoldDB" id="A0A059DGN2"/>
<dbReference type="InterPro" id="IPR003676">
    <property type="entry name" value="SAUR_fam"/>
</dbReference>
<dbReference type="Pfam" id="PF02519">
    <property type="entry name" value="Auxin_inducible"/>
    <property type="match status" value="1"/>
</dbReference>
<dbReference type="PANTHER" id="PTHR31374">
    <property type="entry name" value="AUXIN-INDUCED PROTEIN-LIKE-RELATED"/>
    <property type="match status" value="1"/>
</dbReference>
<dbReference type="InParanoid" id="A0A059DGN2"/>
<dbReference type="OMA" id="MRARETK"/>
<keyword evidence="2" id="KW-0217">Developmental protein</keyword>